<keyword evidence="5" id="KW-0408">Iron</keyword>
<dbReference type="InterPro" id="IPR003265">
    <property type="entry name" value="HhH-GPD_domain"/>
</dbReference>
<dbReference type="GO" id="GO:0051536">
    <property type="term" value="F:iron-sulfur cluster binding"/>
    <property type="evidence" value="ECO:0007669"/>
    <property type="project" value="UniProtKB-KW"/>
</dbReference>
<keyword evidence="8" id="KW-0539">Nucleus</keyword>
<feature type="region of interest" description="Disordered" evidence="9">
    <location>
        <begin position="103"/>
        <end position="245"/>
    </location>
</feature>
<keyword evidence="7" id="KW-0238">DNA-binding</keyword>
<evidence type="ECO:0000256" key="9">
    <source>
        <dbReference type="SAM" id="MobiDB-lite"/>
    </source>
</evidence>
<feature type="region of interest" description="Disordered" evidence="9">
    <location>
        <begin position="328"/>
        <end position="365"/>
    </location>
</feature>
<evidence type="ECO:0000256" key="1">
    <source>
        <dbReference type="ARBA" id="ARBA00001966"/>
    </source>
</evidence>
<comment type="cofactor">
    <cofactor evidence="1">
        <name>[4Fe-4S] cluster</name>
        <dbReference type="ChEBI" id="CHEBI:49883"/>
    </cofactor>
</comment>
<name>A0ABD2ZI20_9GENT</name>
<evidence type="ECO:0000256" key="2">
    <source>
        <dbReference type="ARBA" id="ARBA00004123"/>
    </source>
</evidence>
<evidence type="ECO:0000256" key="7">
    <source>
        <dbReference type="ARBA" id="ARBA00023125"/>
    </source>
</evidence>
<dbReference type="InterPro" id="IPR028925">
    <property type="entry name" value="RRM_DME"/>
</dbReference>
<dbReference type="Gene3D" id="1.10.1670.10">
    <property type="entry name" value="Helix-hairpin-Helix base-excision DNA repair enzymes (C-terminal)"/>
    <property type="match status" value="1"/>
</dbReference>
<proteinExistence type="inferred from homology"/>
<dbReference type="InterPro" id="IPR011257">
    <property type="entry name" value="DNA_glycosylase"/>
</dbReference>
<evidence type="ECO:0000256" key="3">
    <source>
        <dbReference type="ARBA" id="ARBA00005646"/>
    </source>
</evidence>
<keyword evidence="6" id="KW-0411">Iron-sulfur</keyword>
<dbReference type="GO" id="GO:0005634">
    <property type="term" value="C:nucleus"/>
    <property type="evidence" value="ECO:0007669"/>
    <property type="project" value="UniProtKB-SubCell"/>
</dbReference>
<keyword evidence="4" id="KW-0479">Metal-binding</keyword>
<dbReference type="InterPro" id="IPR044811">
    <property type="entry name" value="DME/ROS1"/>
</dbReference>
<feature type="region of interest" description="Disordered" evidence="9">
    <location>
        <begin position="901"/>
        <end position="934"/>
    </location>
</feature>
<evidence type="ECO:0000256" key="8">
    <source>
        <dbReference type="ARBA" id="ARBA00023242"/>
    </source>
</evidence>
<dbReference type="EMBL" id="JBJUIK010000009">
    <property type="protein sequence ID" value="KAL3518486.1"/>
    <property type="molecule type" value="Genomic_DNA"/>
</dbReference>
<dbReference type="GO" id="GO:0140097">
    <property type="term" value="F:catalytic activity, acting on DNA"/>
    <property type="evidence" value="ECO:0007669"/>
    <property type="project" value="UniProtKB-ARBA"/>
</dbReference>
<evidence type="ECO:0000313" key="12">
    <source>
        <dbReference type="Proteomes" id="UP001630127"/>
    </source>
</evidence>
<feature type="domain" description="HhH-GPD" evidence="10">
    <location>
        <begin position="946"/>
        <end position="1114"/>
    </location>
</feature>
<evidence type="ECO:0000259" key="10">
    <source>
        <dbReference type="SMART" id="SM00478"/>
    </source>
</evidence>
<dbReference type="SMART" id="SM00478">
    <property type="entry name" value="ENDO3c"/>
    <property type="match status" value="1"/>
</dbReference>
<feature type="compositionally biased region" description="Basic residues" evidence="9">
    <location>
        <begin position="181"/>
        <end position="198"/>
    </location>
</feature>
<dbReference type="Pfam" id="PF15628">
    <property type="entry name" value="RRM_DME"/>
    <property type="match status" value="1"/>
</dbReference>
<evidence type="ECO:0000313" key="11">
    <source>
        <dbReference type="EMBL" id="KAL3518486.1"/>
    </source>
</evidence>
<feature type="compositionally biased region" description="Basic and acidic residues" evidence="9">
    <location>
        <begin position="919"/>
        <end position="934"/>
    </location>
</feature>
<dbReference type="GO" id="GO:0016787">
    <property type="term" value="F:hydrolase activity"/>
    <property type="evidence" value="ECO:0007669"/>
    <property type="project" value="UniProtKB-ARBA"/>
</dbReference>
<evidence type="ECO:0000256" key="4">
    <source>
        <dbReference type="ARBA" id="ARBA00022723"/>
    </source>
</evidence>
<dbReference type="GO" id="GO:0003677">
    <property type="term" value="F:DNA binding"/>
    <property type="evidence" value="ECO:0007669"/>
    <property type="project" value="UniProtKB-KW"/>
</dbReference>
<evidence type="ECO:0000256" key="5">
    <source>
        <dbReference type="ARBA" id="ARBA00023004"/>
    </source>
</evidence>
<feature type="compositionally biased region" description="Polar residues" evidence="9">
    <location>
        <begin position="235"/>
        <end position="244"/>
    </location>
</feature>
<comment type="caution">
    <text evidence="11">The sequence shown here is derived from an EMBL/GenBank/DDBJ whole genome shotgun (WGS) entry which is preliminary data.</text>
</comment>
<dbReference type="Proteomes" id="UP001630127">
    <property type="component" value="Unassembled WGS sequence"/>
</dbReference>
<organism evidence="11 12">
    <name type="scientific">Cinchona calisaya</name>
    <dbReference type="NCBI Taxonomy" id="153742"/>
    <lineage>
        <taxon>Eukaryota</taxon>
        <taxon>Viridiplantae</taxon>
        <taxon>Streptophyta</taxon>
        <taxon>Embryophyta</taxon>
        <taxon>Tracheophyta</taxon>
        <taxon>Spermatophyta</taxon>
        <taxon>Magnoliopsida</taxon>
        <taxon>eudicotyledons</taxon>
        <taxon>Gunneridae</taxon>
        <taxon>Pentapetalae</taxon>
        <taxon>asterids</taxon>
        <taxon>lamiids</taxon>
        <taxon>Gentianales</taxon>
        <taxon>Rubiaceae</taxon>
        <taxon>Cinchonoideae</taxon>
        <taxon>Cinchoneae</taxon>
        <taxon>Cinchona</taxon>
    </lineage>
</organism>
<dbReference type="SUPFAM" id="SSF48150">
    <property type="entry name" value="DNA-glycosylase"/>
    <property type="match status" value="1"/>
</dbReference>
<feature type="compositionally biased region" description="Basic residues" evidence="9">
    <location>
        <begin position="161"/>
        <end position="172"/>
    </location>
</feature>
<evidence type="ECO:0000256" key="6">
    <source>
        <dbReference type="ARBA" id="ARBA00023014"/>
    </source>
</evidence>
<dbReference type="GO" id="GO:0046872">
    <property type="term" value="F:metal ion binding"/>
    <property type="evidence" value="ECO:0007669"/>
    <property type="project" value="UniProtKB-KW"/>
</dbReference>
<keyword evidence="12" id="KW-1185">Reference proteome</keyword>
<sequence>MGENTQKEEDDGVLLAPITPPKNGISHKAGEESSNSADAVKLGSKTNYSDGNNGKFGGGVGVKSGFADENSSRIGGSVSGPEKVGCMQLFFSTIQRQNHRVITSVEENSQGETLQVHEPAGVDNEEEASNVHGTGGLDSAPVLEKQPGRKRKRTDIDNKKPRQRMRVKKHRPRIFDESKPRKIPKTKKEKKNVRKPRKTRETPENLESNSPAPNPCTPELSTRTPTSCGEEKVMFNSNTGQTRPPTRRVLNFDVVEKMSDEDVDRNENAIAGDYRGGNAADLKTYKEEDVALVDQIFNVESTKENIHAYEGLRCQKCVDKSIPSFSSYEHRDGNASSDEHRDHRDGNASSDEHRDGNAADLPSYRKENNAALVDRTFNMESARKFVHTYQRRRCLRGEMSIFSVLLLSLTSQPEDFSSSTGMRKIIEEHQRKTLPVNASQFLCFPKAFKKRRTKRQRTTMYSKLGRFGVTSNCIPLPFLFSVPKRKRSKRYTRRQNLASNTKSPTLSNSILSEAFPDIFSSNILGTQTCPSDSFLDDLCVENQSSVTNLDDFLDLKLALPRYENVTMQDTLQQKNNITNVLDIEDIGNCIRQRPSEGKNVQFEDISDIEDIGSCMDIADLLQKLESMHIRDESGQLVVREQDTMHGSLIPYKGRKSKQPTPKVDLDPETMRVWNMLMGIDGSEETTQNNDEKEKWWEEQRDMFHNRVDSFIARMHLIQGNRCFSRWKGSVVDSVVGVFLTQNVSDHLSSSAFMSLASRFPLTSKSNDLHDEDRATPLSQESIGSNIEVEGLINDVDSKQPYPSQTKQHNNQELLGKGNLVSITEDLAFCSVGDGRLNTSEVQEFSSCQTDSTKAISSSQTGENKAVTRGLEGITCDCSASLSSCQVCDGCSLKEKVITEDNVSSNNMHQGGRKGKKTKKNDNESIKTRRKKEMKENPIDWDELRKTYSKGRSNLGGTMDSVDWEKVRCATVEEISGVISQRGMHNIIGRRIKNFLVRIVKDHGRIDLEWLRDVPPDKAKEYLLSIDGIGLKSVECIRLLTLHHHAFPVDTNVGRIAVRLGWVPLQPLPEGVEIDLLNNYPLVDAIQKYLWPRLCKLPQRKLYELHYQMITFGKVFCTKKLPNCNACPLKAECRHFASAFARAKLRLPGPQEKNLVRTNAPNMVNDDVSRHAIQSTVPLLEDSHSESFYGSCDPIIEIPASPEPQCTETRERDIEDLYYDSDGEIPAIRLNTEEFRENLMNFIQDTNLLPEGDMSKALVVLTPKAASIPAPKLRTVSRLRTVHHVYELPDSHPLLAEFEKREPDDPCPYLFAIWLSDDALEEHNDQTVSGTILIPCRTANRGSFPLNGTYFQVNEVFADDESSKCPISVPRKWLWNLPRRAMYCGASATSIFRGLELPKTQYCFWRGFVCVRGFDRKTRAPSILQKRLHPPSSERGLDE</sequence>
<gene>
    <name evidence="11" type="ORF">ACH5RR_021075</name>
</gene>
<dbReference type="InterPro" id="IPR023170">
    <property type="entry name" value="HhH_base_excis_C"/>
</dbReference>
<comment type="subcellular location">
    <subcellularLocation>
        <location evidence="2">Nucleus</location>
    </subcellularLocation>
</comment>
<feature type="region of interest" description="Disordered" evidence="9">
    <location>
        <begin position="1"/>
        <end position="38"/>
    </location>
</feature>
<reference evidence="11 12" key="1">
    <citation type="submission" date="2024-11" db="EMBL/GenBank/DDBJ databases">
        <title>A near-complete genome assembly of Cinchona calisaya.</title>
        <authorList>
            <person name="Lian D.C."/>
            <person name="Zhao X.W."/>
            <person name="Wei L."/>
        </authorList>
    </citation>
    <scope>NUCLEOTIDE SEQUENCE [LARGE SCALE GENOMIC DNA]</scope>
    <source>
        <tissue evidence="11">Nenye</tissue>
    </source>
</reference>
<dbReference type="PANTHER" id="PTHR46213:SF11">
    <property type="entry name" value="TRANSCRIPTIONAL ACTIVATOR DEMETER-LIKE"/>
    <property type="match status" value="1"/>
</dbReference>
<accession>A0ABD2ZI20</accession>
<comment type="similarity">
    <text evidence="3">Belongs to the DNA glycosylase family. DEMETER subfamily.</text>
</comment>
<dbReference type="PANTHER" id="PTHR46213">
    <property type="entry name" value="TRANSCRIPTIONAL ACTIVATOR DEMETER"/>
    <property type="match status" value="1"/>
</dbReference>
<protein>
    <recommendedName>
        <fullName evidence="10">HhH-GPD domain-containing protein</fullName>
    </recommendedName>
</protein>